<comment type="caution">
    <text evidence="2">The sequence shown here is derived from an EMBL/GenBank/DDBJ whole genome shotgun (WGS) entry which is preliminary data.</text>
</comment>
<feature type="transmembrane region" description="Helical" evidence="1">
    <location>
        <begin position="162"/>
        <end position="186"/>
    </location>
</feature>
<evidence type="ECO:0008006" key="4">
    <source>
        <dbReference type="Google" id="ProtNLM"/>
    </source>
</evidence>
<feature type="transmembrane region" description="Helical" evidence="1">
    <location>
        <begin position="396"/>
        <end position="414"/>
    </location>
</feature>
<reference evidence="2 3" key="1">
    <citation type="journal article" date="2015" name="Nature">
        <title>rRNA introns, odd ribosomes, and small enigmatic genomes across a large radiation of phyla.</title>
        <authorList>
            <person name="Brown C.T."/>
            <person name="Hug L.A."/>
            <person name="Thomas B.C."/>
            <person name="Sharon I."/>
            <person name="Castelle C.J."/>
            <person name="Singh A."/>
            <person name="Wilkins M.J."/>
            <person name="Williams K.H."/>
            <person name="Banfield J.F."/>
        </authorList>
    </citation>
    <scope>NUCLEOTIDE SEQUENCE [LARGE SCALE GENOMIC DNA]</scope>
</reference>
<feature type="transmembrane region" description="Helical" evidence="1">
    <location>
        <begin position="80"/>
        <end position="104"/>
    </location>
</feature>
<dbReference type="AlphaFoldDB" id="A0A0G0MCM1"/>
<feature type="transmembrane region" description="Helical" evidence="1">
    <location>
        <begin position="193"/>
        <end position="219"/>
    </location>
</feature>
<keyword evidence="1" id="KW-0472">Membrane</keyword>
<evidence type="ECO:0000256" key="1">
    <source>
        <dbReference type="SAM" id="Phobius"/>
    </source>
</evidence>
<keyword evidence="1" id="KW-0812">Transmembrane</keyword>
<dbReference type="EMBL" id="LBWA01000005">
    <property type="protein sequence ID" value="KKQ98080.1"/>
    <property type="molecule type" value="Genomic_DNA"/>
</dbReference>
<evidence type="ECO:0000313" key="3">
    <source>
        <dbReference type="Proteomes" id="UP000034325"/>
    </source>
</evidence>
<accession>A0A0G0MCM1</accession>
<organism evidence="2 3">
    <name type="scientific">Candidatus Woesebacteria bacterium GW2011_GWA1_39_12</name>
    <dbReference type="NCBI Taxonomy" id="1618549"/>
    <lineage>
        <taxon>Bacteria</taxon>
        <taxon>Candidatus Woeseibacteriota</taxon>
    </lineage>
</organism>
<feature type="transmembrane region" description="Helical" evidence="1">
    <location>
        <begin position="273"/>
        <end position="293"/>
    </location>
</feature>
<name>A0A0G0MCM1_9BACT</name>
<keyword evidence="1" id="KW-1133">Transmembrane helix</keyword>
<sequence length="422" mass="47546">MTKKQIFALAAFVYLFLAPFTFHPDIKTIFYQSQFLSQGIFNASTSLSIKPELVERFNIYSFFAANPDKAFLGNFVYPPLAYFLFGIFFIPVKLLAGTGFVEWLGMGNDSVVVPHIFQYLFVIKLPAIIAHFTTGYFIFKLLQGVSLQNQNKALALWFFNPISLYTVGFMGQIDSIAVLLTVLALFLAKKKSIYATVLLGLGAAFKTYPLLILPFLAIYSGKTWSKKLLSFVLGFGTYLLFILPFITTPAFYSSTFVSGLSQRLFELKLYVGFGENILIVPAILIVLFLFAVSKKLENISQLSNFFLATLFIVVALVHFHPQWALWFLPFLVILVINKTKDSSVWVALALLFLGWLGTVLLFDDKFLSWGILAPIDPGILFLPTLSELLHRFFDPLLAQSIFHTLMLASGVYLVSKSFKENE</sequence>
<gene>
    <name evidence="2" type="ORF">UT23_C0005G0003</name>
</gene>
<evidence type="ECO:0000313" key="2">
    <source>
        <dbReference type="EMBL" id="KKQ98080.1"/>
    </source>
</evidence>
<protein>
    <recommendedName>
        <fullName evidence="4">DUF2029 domain-containing protein</fullName>
    </recommendedName>
</protein>
<feature type="transmembrane region" description="Helical" evidence="1">
    <location>
        <begin position="231"/>
        <end position="252"/>
    </location>
</feature>
<proteinExistence type="predicted"/>
<dbReference type="Proteomes" id="UP000034325">
    <property type="component" value="Unassembled WGS sequence"/>
</dbReference>
<feature type="transmembrane region" description="Helical" evidence="1">
    <location>
        <begin position="305"/>
        <end position="336"/>
    </location>
</feature>
<feature type="transmembrane region" description="Helical" evidence="1">
    <location>
        <begin position="343"/>
        <end position="362"/>
    </location>
</feature>
<feature type="transmembrane region" description="Helical" evidence="1">
    <location>
        <begin position="116"/>
        <end position="142"/>
    </location>
</feature>